<comment type="similarity">
    <text evidence="1 3">Belongs to the short-chain dehydrogenases/reductases (SDR) family.</text>
</comment>
<dbReference type="Pfam" id="PF00106">
    <property type="entry name" value="adh_short"/>
    <property type="match status" value="1"/>
</dbReference>
<name>A0A2M8PHX0_9CHLR</name>
<keyword evidence="2" id="KW-0560">Oxidoreductase</keyword>
<dbReference type="GO" id="GO:0016491">
    <property type="term" value="F:oxidoreductase activity"/>
    <property type="evidence" value="ECO:0007669"/>
    <property type="project" value="UniProtKB-KW"/>
</dbReference>
<dbReference type="AlphaFoldDB" id="A0A2M8PHX0"/>
<evidence type="ECO:0000256" key="1">
    <source>
        <dbReference type="ARBA" id="ARBA00006484"/>
    </source>
</evidence>
<dbReference type="PIRSF" id="PIRSF000126">
    <property type="entry name" value="11-beta-HSD1"/>
    <property type="match status" value="1"/>
</dbReference>
<dbReference type="PANTHER" id="PTHR44196">
    <property type="entry name" value="DEHYDROGENASE/REDUCTASE SDR FAMILY MEMBER 7B"/>
    <property type="match status" value="1"/>
</dbReference>
<dbReference type="GO" id="GO:0016020">
    <property type="term" value="C:membrane"/>
    <property type="evidence" value="ECO:0007669"/>
    <property type="project" value="TreeGrafter"/>
</dbReference>
<evidence type="ECO:0000313" key="5">
    <source>
        <dbReference type="EMBL" id="PJF37145.1"/>
    </source>
</evidence>
<dbReference type="PRINTS" id="PR00080">
    <property type="entry name" value="SDRFAMILY"/>
</dbReference>
<feature type="domain" description="Ketoreductase" evidence="4">
    <location>
        <begin position="36"/>
        <end position="219"/>
    </location>
</feature>
<dbReference type="Proteomes" id="UP000229681">
    <property type="component" value="Unassembled WGS sequence"/>
</dbReference>
<evidence type="ECO:0000256" key="2">
    <source>
        <dbReference type="ARBA" id="ARBA00023002"/>
    </source>
</evidence>
<dbReference type="InterPro" id="IPR057326">
    <property type="entry name" value="KR_dom"/>
</dbReference>
<comment type="caution">
    <text evidence="5">The sequence shown here is derived from an EMBL/GenBank/DDBJ whole genome shotgun (WGS) entry which is preliminary data.</text>
</comment>
<reference evidence="5 6" key="1">
    <citation type="submission" date="2017-11" db="EMBL/GenBank/DDBJ databases">
        <title>Evolution of Phototrophy in the Chloroflexi Phylum Driven by Horizontal Gene Transfer.</title>
        <authorList>
            <person name="Ward L.M."/>
            <person name="Hemp J."/>
            <person name="Shih P.M."/>
            <person name="Mcglynn S.E."/>
            <person name="Fischer W."/>
        </authorList>
    </citation>
    <scope>NUCLEOTIDE SEQUENCE [LARGE SCALE GENOMIC DNA]</scope>
    <source>
        <strain evidence="5">JP3_13</strain>
    </source>
</reference>
<dbReference type="InterPro" id="IPR002347">
    <property type="entry name" value="SDR_fam"/>
</dbReference>
<dbReference type="PRINTS" id="PR00081">
    <property type="entry name" value="GDHRDH"/>
</dbReference>
<dbReference type="InterPro" id="IPR020904">
    <property type="entry name" value="Sc_DH/Rdtase_CS"/>
</dbReference>
<dbReference type="PROSITE" id="PS00061">
    <property type="entry name" value="ADH_SHORT"/>
    <property type="match status" value="1"/>
</dbReference>
<protein>
    <submittedName>
        <fullName evidence="5">Oxidoreductase</fullName>
    </submittedName>
</protein>
<organism evidence="5 6">
    <name type="scientific">Candidatus Thermofonsia Clade 1 bacterium</name>
    <dbReference type="NCBI Taxonomy" id="2364210"/>
    <lineage>
        <taxon>Bacteria</taxon>
        <taxon>Bacillati</taxon>
        <taxon>Chloroflexota</taxon>
        <taxon>Candidatus Thermofontia</taxon>
        <taxon>Candidatus Thermofonsia Clade 1</taxon>
    </lineage>
</organism>
<gene>
    <name evidence="5" type="ORF">CUN49_01835</name>
</gene>
<accession>A0A2M8PHX0</accession>
<dbReference type="Gene3D" id="3.40.50.720">
    <property type="entry name" value="NAD(P)-binding Rossmann-like Domain"/>
    <property type="match status" value="1"/>
</dbReference>
<proteinExistence type="inferred from homology"/>
<sequence length="311" mass="34027">MGRFRWFVLGSAASVAAYWLVRYLRPEHSPLVLKQAVVIITGASAGIGRAYALAFARRGARVVLAARRADLLEAVRAEIATYAADVLCVPTDVNDDAQLERLVRTTLERYGRIDILINNAGVVMQGMLHNHDPQRVRAMVNTNLAAAINLTRLCLPSMLAQRSGTILNISSVGGAVPNATTPAYTATKAGLNAFSSALRRQLEGTGVRVVTVLPAYTDTDMLSPVIQDYVRNLGFTVDTPYYVAEHTIDALLKGEQEIWFGGFTTRAVAWLERHVPFLSTLLQRWLITPEVIAMMEEPLVAQKADPQGAQQ</sequence>
<evidence type="ECO:0000256" key="3">
    <source>
        <dbReference type="RuleBase" id="RU000363"/>
    </source>
</evidence>
<evidence type="ECO:0000259" key="4">
    <source>
        <dbReference type="SMART" id="SM00822"/>
    </source>
</evidence>
<dbReference type="InterPro" id="IPR036291">
    <property type="entry name" value="NAD(P)-bd_dom_sf"/>
</dbReference>
<dbReference type="SUPFAM" id="SSF51735">
    <property type="entry name" value="NAD(P)-binding Rossmann-fold domains"/>
    <property type="match status" value="1"/>
</dbReference>
<dbReference type="PANTHER" id="PTHR44196:SF1">
    <property type="entry name" value="DEHYDROGENASE_REDUCTASE SDR FAMILY MEMBER 7B"/>
    <property type="match status" value="1"/>
</dbReference>
<dbReference type="SMART" id="SM00822">
    <property type="entry name" value="PKS_KR"/>
    <property type="match status" value="1"/>
</dbReference>
<evidence type="ECO:0000313" key="6">
    <source>
        <dbReference type="Proteomes" id="UP000229681"/>
    </source>
</evidence>
<dbReference type="EMBL" id="PGTM01000013">
    <property type="protein sequence ID" value="PJF37145.1"/>
    <property type="molecule type" value="Genomic_DNA"/>
</dbReference>